<dbReference type="GO" id="GO:0010468">
    <property type="term" value="P:regulation of gene expression"/>
    <property type="evidence" value="ECO:0007669"/>
    <property type="project" value="UniProtKB-ARBA"/>
</dbReference>
<dbReference type="RefSeq" id="XP_035698556.1">
    <property type="nucleotide sequence ID" value="XM_035842663.1"/>
</dbReference>
<dbReference type="GO" id="GO:0005634">
    <property type="term" value="C:nucleus"/>
    <property type="evidence" value="ECO:0007669"/>
    <property type="project" value="UniProtKB-SubCell"/>
</dbReference>
<dbReference type="AlphaFoldDB" id="A0A9J7NBR0"/>
<dbReference type="GO" id="GO:0033554">
    <property type="term" value="P:cellular response to stress"/>
    <property type="evidence" value="ECO:0007669"/>
    <property type="project" value="UniProtKB-ARBA"/>
</dbReference>
<dbReference type="Gene3D" id="3.10.110.10">
    <property type="entry name" value="Ubiquitin Conjugating Enzyme"/>
    <property type="match status" value="1"/>
</dbReference>
<dbReference type="Proteomes" id="UP000001554">
    <property type="component" value="Chromosome 15"/>
</dbReference>
<dbReference type="InterPro" id="IPR016135">
    <property type="entry name" value="UBQ-conjugating_enzyme/RWD"/>
</dbReference>
<dbReference type="InterPro" id="IPR006575">
    <property type="entry name" value="RWD_dom"/>
</dbReference>
<dbReference type="GO" id="GO:0033235">
    <property type="term" value="P:positive regulation of protein sumoylation"/>
    <property type="evidence" value="ECO:0007669"/>
    <property type="project" value="InterPro"/>
</dbReference>
<evidence type="ECO:0000256" key="2">
    <source>
        <dbReference type="ARBA" id="ARBA00004496"/>
    </source>
</evidence>
<dbReference type="Pfam" id="PF05773">
    <property type="entry name" value="RWD"/>
    <property type="match status" value="1"/>
</dbReference>
<evidence type="ECO:0000256" key="3">
    <source>
        <dbReference type="ARBA" id="ARBA00015444"/>
    </source>
</evidence>
<dbReference type="PROSITE" id="PS50908">
    <property type="entry name" value="RWD"/>
    <property type="match status" value="1"/>
</dbReference>
<dbReference type="GO" id="GO:0005737">
    <property type="term" value="C:cytoplasm"/>
    <property type="evidence" value="ECO:0007669"/>
    <property type="project" value="UniProtKB-SubCell"/>
</dbReference>
<keyword evidence="8" id="KW-1185">Reference proteome</keyword>
<comment type="function">
    <text evidence="6">Enhancer of SUMO conjugation. Increases SUMO conjugation to proteins by promoting the: binding of E1 and E2 enzymes, thioester linkage between SUMO and ube2i/ubc9 and transfer of SUMO to specific target proteins which include hif1a, pias, nfkbia, nr3c1 and top1. Has no effect on ubiquitination.</text>
</comment>
<dbReference type="FunFam" id="3.10.110.10:FF:000050">
    <property type="entry name" value="eIF-2-alpha kinase GCN2"/>
    <property type="match status" value="1"/>
</dbReference>
<dbReference type="InterPro" id="IPR038840">
    <property type="entry name" value="RWDD3"/>
</dbReference>
<dbReference type="OMA" id="GITFRIQ"/>
<keyword evidence="4" id="KW-0963">Cytoplasm</keyword>
<dbReference type="KEGG" id="bfo:118431432"/>
<dbReference type="CDD" id="cd24164">
    <property type="entry name" value="RWDD3_C"/>
    <property type="match status" value="1"/>
</dbReference>
<keyword evidence="5" id="KW-0539">Nucleus</keyword>
<dbReference type="PANTHER" id="PTHR15628:SF1">
    <property type="entry name" value="RWD DOMAIN-CONTAINING PROTEIN 3"/>
    <property type="match status" value="1"/>
</dbReference>
<evidence type="ECO:0000313" key="9">
    <source>
        <dbReference type="RefSeq" id="XP_035698556.1"/>
    </source>
</evidence>
<name>A0A9J7NBR0_BRAFL</name>
<dbReference type="PANTHER" id="PTHR15628">
    <property type="entry name" value="RWD DOMAIN-CONTAINING PROTEIN 3"/>
    <property type="match status" value="1"/>
</dbReference>
<dbReference type="GeneID" id="118431432"/>
<accession>A0A9J7NBR0</accession>
<reference evidence="8" key="1">
    <citation type="journal article" date="2020" name="Nat. Ecol. Evol.">
        <title>Deeply conserved synteny resolves early events in vertebrate evolution.</title>
        <authorList>
            <person name="Simakov O."/>
            <person name="Marletaz F."/>
            <person name="Yue J.X."/>
            <person name="O'Connell B."/>
            <person name="Jenkins J."/>
            <person name="Brandt A."/>
            <person name="Calef R."/>
            <person name="Tung C.H."/>
            <person name="Huang T.K."/>
            <person name="Schmutz J."/>
            <person name="Satoh N."/>
            <person name="Yu J.K."/>
            <person name="Putnam N.H."/>
            <person name="Green R.E."/>
            <person name="Rokhsar D.S."/>
        </authorList>
    </citation>
    <scope>NUCLEOTIDE SEQUENCE [LARGE SCALE GENOMIC DNA]</scope>
    <source>
        <strain evidence="8">S238N-H82</strain>
    </source>
</reference>
<sequence>MAGSEISEEVADELQALQAIYCGDGEFCMLSDPDARVPMFCVSTKYRGRHDTISISASFTLPEGYPRMVPKISLSSESLSRGAISRLKEGISSHARTLPEAPMVLQLMTWLEENITEILDQDLAEVCDTPKESLSKEEDGEDLWLALLHLDHMRARGKYVKTIVKWTKELSLTGRLLFQERLILILLLGSMKNIKDYITRQRTRSVDVDSAGRSCKERMMTVLWEERLQEGTVSLAQFEVAECRTVEQLKDQFTGAVLERVYSEHVCTLLQKQSIRT</sequence>
<evidence type="ECO:0000256" key="4">
    <source>
        <dbReference type="ARBA" id="ARBA00022490"/>
    </source>
</evidence>
<comment type="subcellular location">
    <subcellularLocation>
        <location evidence="2">Cytoplasm</location>
    </subcellularLocation>
    <subcellularLocation>
        <location evidence="1">Nucleus</location>
    </subcellularLocation>
</comment>
<evidence type="ECO:0000259" key="7">
    <source>
        <dbReference type="PROSITE" id="PS50908"/>
    </source>
</evidence>
<evidence type="ECO:0000256" key="1">
    <source>
        <dbReference type="ARBA" id="ARBA00004123"/>
    </source>
</evidence>
<evidence type="ECO:0000313" key="8">
    <source>
        <dbReference type="Proteomes" id="UP000001554"/>
    </source>
</evidence>
<dbReference type="SMART" id="SM00591">
    <property type="entry name" value="RWD"/>
    <property type="match status" value="1"/>
</dbReference>
<dbReference type="GO" id="GO:1902073">
    <property type="term" value="P:positive regulation of hypoxia-inducible factor-1alpha signaling pathway"/>
    <property type="evidence" value="ECO:0007669"/>
    <property type="project" value="InterPro"/>
</dbReference>
<protein>
    <recommendedName>
        <fullName evidence="3">RWD domain-containing protein 3</fullName>
    </recommendedName>
</protein>
<proteinExistence type="predicted"/>
<dbReference type="SUPFAM" id="SSF54495">
    <property type="entry name" value="UBC-like"/>
    <property type="match status" value="1"/>
</dbReference>
<reference evidence="9" key="2">
    <citation type="submission" date="2025-08" db="UniProtKB">
        <authorList>
            <consortium name="RefSeq"/>
        </authorList>
    </citation>
    <scope>IDENTIFICATION</scope>
    <source>
        <strain evidence="9">S238N-H82</strain>
        <tissue evidence="9">Testes</tissue>
    </source>
</reference>
<dbReference type="OrthoDB" id="167315at2759"/>
<organism evidence="8 9">
    <name type="scientific">Branchiostoma floridae</name>
    <name type="common">Florida lancelet</name>
    <name type="synonym">Amphioxus</name>
    <dbReference type="NCBI Taxonomy" id="7739"/>
    <lineage>
        <taxon>Eukaryota</taxon>
        <taxon>Metazoa</taxon>
        <taxon>Chordata</taxon>
        <taxon>Cephalochordata</taxon>
        <taxon>Leptocardii</taxon>
        <taxon>Amphioxiformes</taxon>
        <taxon>Branchiostomatidae</taxon>
        <taxon>Branchiostoma</taxon>
    </lineage>
</organism>
<feature type="domain" description="RWD" evidence="7">
    <location>
        <begin position="12"/>
        <end position="118"/>
    </location>
</feature>
<gene>
    <name evidence="9" type="primary">LOC118431432</name>
</gene>
<evidence type="ECO:0000256" key="6">
    <source>
        <dbReference type="ARBA" id="ARBA00053748"/>
    </source>
</evidence>
<evidence type="ECO:0000256" key="5">
    <source>
        <dbReference type="ARBA" id="ARBA00023242"/>
    </source>
</evidence>